<comment type="caution">
    <text evidence="2">The sequence shown here is derived from an EMBL/GenBank/DDBJ whole genome shotgun (WGS) entry which is preliminary data.</text>
</comment>
<organism evidence="2 3">
    <name type="scientific">Actinocorallia aurantiaca</name>
    <dbReference type="NCBI Taxonomy" id="46204"/>
    <lineage>
        <taxon>Bacteria</taxon>
        <taxon>Bacillati</taxon>
        <taxon>Actinomycetota</taxon>
        <taxon>Actinomycetes</taxon>
        <taxon>Streptosporangiales</taxon>
        <taxon>Thermomonosporaceae</taxon>
        <taxon>Actinocorallia</taxon>
    </lineage>
</organism>
<keyword evidence="3" id="KW-1185">Reference proteome</keyword>
<feature type="signal peptide" evidence="1">
    <location>
        <begin position="1"/>
        <end position="26"/>
    </location>
</feature>
<dbReference type="EMBL" id="BAAATZ010000029">
    <property type="protein sequence ID" value="GAA2734259.1"/>
    <property type="molecule type" value="Genomic_DNA"/>
</dbReference>
<name>A0ABN3UK67_9ACTN</name>
<reference evidence="2 3" key="1">
    <citation type="journal article" date="2019" name="Int. J. Syst. Evol. Microbiol.">
        <title>The Global Catalogue of Microorganisms (GCM) 10K type strain sequencing project: providing services to taxonomists for standard genome sequencing and annotation.</title>
        <authorList>
            <consortium name="The Broad Institute Genomics Platform"/>
            <consortium name="The Broad Institute Genome Sequencing Center for Infectious Disease"/>
            <person name="Wu L."/>
            <person name="Ma J."/>
        </authorList>
    </citation>
    <scope>NUCLEOTIDE SEQUENCE [LARGE SCALE GENOMIC DNA]</scope>
    <source>
        <strain evidence="2 3">JCM 8201</strain>
    </source>
</reference>
<keyword evidence="1" id="KW-0732">Signal</keyword>
<evidence type="ECO:0000313" key="2">
    <source>
        <dbReference type="EMBL" id="GAA2734259.1"/>
    </source>
</evidence>
<evidence type="ECO:0000313" key="3">
    <source>
        <dbReference type="Proteomes" id="UP001501842"/>
    </source>
</evidence>
<dbReference type="Proteomes" id="UP001501842">
    <property type="component" value="Unassembled WGS sequence"/>
</dbReference>
<evidence type="ECO:0000256" key="1">
    <source>
        <dbReference type="SAM" id="SignalP"/>
    </source>
</evidence>
<gene>
    <name evidence="2" type="ORF">GCM10010439_56210</name>
</gene>
<protein>
    <submittedName>
        <fullName evidence="2">Uncharacterized protein</fullName>
    </submittedName>
</protein>
<proteinExistence type="predicted"/>
<sequence>MNLLRSAAAGAAALVSVLTLASPAHADLTWDRATANFTWPRGALLDVEATGPNDVWIVGTQGEFCYFETATHTPDTGPPYEVRHRICPVPPKPVTQRWDGTRWTSYDPWNFFGGMGSVHKIHAKGPGNVYLQGTGVDGTPVFAHWNGTALTRLPAFPDRCRFGTTKSCTAPSGC</sequence>
<dbReference type="RefSeq" id="WP_344454603.1">
    <property type="nucleotide sequence ID" value="NZ_BAAATZ010000029.1"/>
</dbReference>
<accession>A0ABN3UK67</accession>
<feature type="chain" id="PRO_5045982819" evidence="1">
    <location>
        <begin position="27"/>
        <end position="174"/>
    </location>
</feature>